<evidence type="ECO:0000313" key="4">
    <source>
        <dbReference type="Proteomes" id="UP000469325"/>
    </source>
</evidence>
<evidence type="ECO:0000256" key="1">
    <source>
        <dbReference type="SAM" id="SignalP"/>
    </source>
</evidence>
<dbReference type="PANTHER" id="PTHR12994">
    <property type="entry name" value="SECERNIN"/>
    <property type="match status" value="1"/>
</dbReference>
<feature type="signal peptide" evidence="1">
    <location>
        <begin position="1"/>
        <end position="36"/>
    </location>
</feature>
<dbReference type="Pfam" id="PF03577">
    <property type="entry name" value="Peptidase_C69"/>
    <property type="match status" value="1"/>
</dbReference>
<keyword evidence="4" id="KW-1185">Reference proteome</keyword>
<dbReference type="Gene3D" id="2.60.40.2700">
    <property type="match status" value="1"/>
</dbReference>
<reference evidence="3 4" key="1">
    <citation type="submission" date="2019-08" db="EMBL/GenBank/DDBJ databases">
        <title>In-depth cultivation of the pig gut microbiome towards novel bacterial diversity and tailored functional studies.</title>
        <authorList>
            <person name="Wylensek D."/>
            <person name="Hitch T.C.A."/>
            <person name="Clavel T."/>
        </authorList>
    </citation>
    <scope>NUCLEOTIDE SEQUENCE [LARGE SCALE GENOMIC DNA]</scope>
    <source>
        <strain evidence="3 4">CA-Schmier-601-WT-1</strain>
    </source>
</reference>
<name>A0A6N7XRN7_9ACTN</name>
<dbReference type="Gene3D" id="3.60.60.10">
    <property type="entry name" value="Penicillin V Acylase, Chain A"/>
    <property type="match status" value="1"/>
</dbReference>
<evidence type="ECO:0000259" key="2">
    <source>
        <dbReference type="Pfam" id="PF18885"/>
    </source>
</evidence>
<evidence type="ECO:0000313" key="3">
    <source>
        <dbReference type="EMBL" id="MST72785.1"/>
    </source>
</evidence>
<feature type="chain" id="PRO_5026711937" evidence="1">
    <location>
        <begin position="37"/>
        <end position="812"/>
    </location>
</feature>
<gene>
    <name evidence="3" type="ORF">FYJ68_06660</name>
</gene>
<dbReference type="Pfam" id="PF18885">
    <property type="entry name" value="DUF5648"/>
    <property type="match status" value="1"/>
</dbReference>
<sequence length="812" mass="87963">MRHFRLGGAKRAFLNFGKAVTVAASIMVAMPTAALACTQIYMGPQTTASGDTYVGRSEDYSDRHSKVFGIKQPQTNPTFSSYENWNDGDFVWTYEGTTYRYTFVRDSPTGWDNHTDAYGEAGTNEKGVSVSATDTGDYNDKVKAVDPTGADKGTNTGLGEYNAADIVLSCASTAREGVELLGKIIDEKGAYDCNSIIIADANETWDFFMVSGTQWCAVNMTKVAPDKVSVDPNMGNLKYDVNLSDTSVCLHSANLEETAKTAGSATYFDDGQLDVGTSFGLADPGAAQYSRYVQAHLYFGDSLTEGTDYTLGKGSDGWSGVATLTDPQLFFTPSGDKISLFTALRSYATRGENVSGLNSNENASIWPVGNDHTVETHMFDIRSGLDSSIATVQWEALSRAEFSVALPSYSALLTQVDTTIFPEDDASTWNTLDSTYNANNDYEQDLVSSALAGDVNGMPLDYVLMDINTLAFQNRSTMASGTRAYLDALQKEIIAQQEVVDAKMQATDASGRTDLANKAFDVVSKATYAKLQTLLTEMRDFYNNGQKNADGSTTFTPSDYDATNKTLKDPLQYASKVVAPTITTQPASASYVQKDAATALSVQATEPAGTSLSYQWMKSTDGGKTWKKVSTSDTYTPATTDEGEAQYKVVVTNEGGLSTESDVATISVSKPVEPEPAGSMYRLYNPNSGEHFYTASSYEAGSLVKAGWRYEGIGWMAPTSSSTPVYRLYNPNAGDHHYTTSAAEKDSLVKAGWRYEGIGWYSDDAKGEPVYREYNPNAKAGAHNFTTNKAEDEMLANAGWNQEGIAWYGVKQ</sequence>
<dbReference type="EMBL" id="VUNC01000004">
    <property type="protein sequence ID" value="MST72785.1"/>
    <property type="molecule type" value="Genomic_DNA"/>
</dbReference>
<dbReference type="GO" id="GO:0006508">
    <property type="term" value="P:proteolysis"/>
    <property type="evidence" value="ECO:0007669"/>
    <property type="project" value="InterPro"/>
</dbReference>
<dbReference type="GO" id="GO:0070004">
    <property type="term" value="F:cysteine-type exopeptidase activity"/>
    <property type="evidence" value="ECO:0007669"/>
    <property type="project" value="InterPro"/>
</dbReference>
<dbReference type="AlphaFoldDB" id="A0A6N7XRN7"/>
<dbReference type="InterPro" id="IPR043708">
    <property type="entry name" value="DUF5648"/>
</dbReference>
<keyword evidence="1" id="KW-0732">Signal</keyword>
<dbReference type="Proteomes" id="UP000469325">
    <property type="component" value="Unassembled WGS sequence"/>
</dbReference>
<dbReference type="InterPro" id="IPR005322">
    <property type="entry name" value="Peptidase_C69"/>
</dbReference>
<organism evidence="3 4">
    <name type="scientific">Olsenella porci</name>
    <dbReference type="NCBI Taxonomy" id="2652279"/>
    <lineage>
        <taxon>Bacteria</taxon>
        <taxon>Bacillati</taxon>
        <taxon>Actinomycetota</taxon>
        <taxon>Coriobacteriia</taxon>
        <taxon>Coriobacteriales</taxon>
        <taxon>Atopobiaceae</taxon>
        <taxon>Olsenella</taxon>
    </lineage>
</organism>
<comment type="caution">
    <text evidence="3">The sequence shown here is derived from an EMBL/GenBank/DDBJ whole genome shotgun (WGS) entry which is preliminary data.</text>
</comment>
<dbReference type="GO" id="GO:0016805">
    <property type="term" value="F:dipeptidase activity"/>
    <property type="evidence" value="ECO:0007669"/>
    <property type="project" value="InterPro"/>
</dbReference>
<dbReference type="RefSeq" id="WP_154435262.1">
    <property type="nucleotide sequence ID" value="NZ_VUNC01000004.1"/>
</dbReference>
<protein>
    <submittedName>
        <fullName evidence="3">Peptidase U34 dipeptidase</fullName>
    </submittedName>
</protein>
<accession>A0A6N7XRN7</accession>
<dbReference type="PANTHER" id="PTHR12994:SF17">
    <property type="entry name" value="LD30995P"/>
    <property type="match status" value="1"/>
</dbReference>
<feature type="domain" description="DUF5648" evidence="2">
    <location>
        <begin position="680"/>
        <end position="809"/>
    </location>
</feature>
<proteinExistence type="predicted"/>